<keyword evidence="9" id="KW-1278">Translocase</keyword>
<dbReference type="InterPro" id="IPR050107">
    <property type="entry name" value="ABC_carbohydrate_import_ATPase"/>
</dbReference>
<dbReference type="InterPro" id="IPR027417">
    <property type="entry name" value="P-loop_NTPase"/>
</dbReference>
<dbReference type="GO" id="GO:0005524">
    <property type="term" value="F:ATP binding"/>
    <property type="evidence" value="ECO:0007669"/>
    <property type="project" value="UniProtKB-KW"/>
</dbReference>
<dbReference type="SMART" id="SM00382">
    <property type="entry name" value="AAA"/>
    <property type="match status" value="2"/>
</dbReference>
<sequence>MNLLEMRAIEKSFNTVKVLHGVDFVLRPGTVHALMGENGAGKSTLMKALAGIHKCDKGSMMIKGKEIEITSPKHSQSLGVAMIHQELSPVPEMTVAENIYLGREPEKGIFLDYAQLYKQTEELLASLNVKISPKARVGDLKVADQQLVEIAKAISLNAEIIIMDEPTSAITDKEVENLFHVIRDLKDQQKGIIYISHKMDEIFQIADDITVLRDGRYVNTWQAKDIDNNILIKNMVGRELTEIFPKTEVPITDTMLEVKNFSVTGQFEDISFRVRKGEIFGIAGLVGAGRTELMHAIFGLSKKEQGEIIFDGEKLDIHNPKDAIKHGIAYVTEDRKDEGLVLEMSVGQNITLPSMKEMSQGLFINSGKENRTIKHQIEQLRIKLNSSRQLVKSLSGGNQQKVVLAKWLIREPRLLILDEPTRGIDVGAKAEIYKIMCEFVSKGNAIIMISSEMPEVMGMADRVLVLSNGKAGGELERTEFGQERIMEMAVSHI</sequence>
<gene>
    <name evidence="12" type="ORF">SAMN05216529_11299</name>
</gene>
<keyword evidence="6" id="KW-0677">Repeat</keyword>
<dbReference type="InterPro" id="IPR017871">
    <property type="entry name" value="ABC_transporter-like_CS"/>
</dbReference>
<dbReference type="Pfam" id="PF00005">
    <property type="entry name" value="ABC_tran"/>
    <property type="match status" value="2"/>
</dbReference>
<dbReference type="GO" id="GO:0016887">
    <property type="term" value="F:ATP hydrolysis activity"/>
    <property type="evidence" value="ECO:0007669"/>
    <property type="project" value="InterPro"/>
</dbReference>
<evidence type="ECO:0000313" key="12">
    <source>
        <dbReference type="EMBL" id="SUQ15449.1"/>
    </source>
</evidence>
<dbReference type="InterPro" id="IPR003593">
    <property type="entry name" value="AAA+_ATPase"/>
</dbReference>
<dbReference type="PANTHER" id="PTHR43790">
    <property type="entry name" value="CARBOHYDRATE TRANSPORT ATP-BINDING PROTEIN MG119-RELATED"/>
    <property type="match status" value="1"/>
</dbReference>
<organism evidence="12 13">
    <name type="scientific">Faecalicatena contorta</name>
    <dbReference type="NCBI Taxonomy" id="39482"/>
    <lineage>
        <taxon>Bacteria</taxon>
        <taxon>Bacillati</taxon>
        <taxon>Bacillota</taxon>
        <taxon>Clostridia</taxon>
        <taxon>Lachnospirales</taxon>
        <taxon>Lachnospiraceae</taxon>
        <taxon>Faecalicatena</taxon>
    </lineage>
</organism>
<name>A0A315ZS88_9FIRM</name>
<dbReference type="FunFam" id="3.40.50.300:FF:000127">
    <property type="entry name" value="Ribose import ATP-binding protein RbsA"/>
    <property type="match status" value="1"/>
</dbReference>
<evidence type="ECO:0000256" key="8">
    <source>
        <dbReference type="ARBA" id="ARBA00022840"/>
    </source>
</evidence>
<dbReference type="SUPFAM" id="SSF52540">
    <property type="entry name" value="P-loop containing nucleoside triphosphate hydrolases"/>
    <property type="match status" value="2"/>
</dbReference>
<dbReference type="CDD" id="cd03215">
    <property type="entry name" value="ABC_Carb_Monos_II"/>
    <property type="match status" value="1"/>
</dbReference>
<keyword evidence="5" id="KW-0762">Sugar transport</keyword>
<dbReference type="PANTHER" id="PTHR43790:SF9">
    <property type="entry name" value="GALACTOFURANOSE TRANSPORTER ATP-BINDING PROTEIN YTFR"/>
    <property type="match status" value="1"/>
</dbReference>
<evidence type="ECO:0000256" key="5">
    <source>
        <dbReference type="ARBA" id="ARBA00022597"/>
    </source>
</evidence>
<evidence type="ECO:0000256" key="6">
    <source>
        <dbReference type="ARBA" id="ARBA00022737"/>
    </source>
</evidence>
<dbReference type="Proteomes" id="UP000254051">
    <property type="component" value="Unassembled WGS sequence"/>
</dbReference>
<keyword evidence="4" id="KW-1003">Cell membrane</keyword>
<dbReference type="InterPro" id="IPR003439">
    <property type="entry name" value="ABC_transporter-like_ATP-bd"/>
</dbReference>
<evidence type="ECO:0000256" key="10">
    <source>
        <dbReference type="ARBA" id="ARBA00023136"/>
    </source>
</evidence>
<keyword evidence="3" id="KW-0813">Transport</keyword>
<evidence type="ECO:0000256" key="1">
    <source>
        <dbReference type="ARBA" id="ARBA00004202"/>
    </source>
</evidence>
<reference evidence="13" key="1">
    <citation type="submission" date="2017-07" db="EMBL/GenBank/DDBJ databases">
        <authorList>
            <person name="Varghese N."/>
            <person name="Submissions S."/>
        </authorList>
    </citation>
    <scope>NUCLEOTIDE SEQUENCE [LARGE SCALE GENOMIC DNA]</scope>
    <source>
        <strain evidence="13">NLAE-zl-C134</strain>
    </source>
</reference>
<feature type="domain" description="ABC transporter" evidence="11">
    <location>
        <begin position="4"/>
        <end position="239"/>
    </location>
</feature>
<dbReference type="EMBL" id="UHJJ01000012">
    <property type="protein sequence ID" value="SUQ15449.1"/>
    <property type="molecule type" value="Genomic_DNA"/>
</dbReference>
<dbReference type="CDD" id="cd03216">
    <property type="entry name" value="ABC_Carb_Monos_I"/>
    <property type="match status" value="1"/>
</dbReference>
<accession>A0A315ZS88</accession>
<evidence type="ECO:0000256" key="3">
    <source>
        <dbReference type="ARBA" id="ARBA00022448"/>
    </source>
</evidence>
<dbReference type="RefSeq" id="WP_109713287.1">
    <property type="nucleotide sequence ID" value="NZ_QGDS01000012.1"/>
</dbReference>
<dbReference type="PROSITE" id="PS50893">
    <property type="entry name" value="ABC_TRANSPORTER_2"/>
    <property type="match status" value="2"/>
</dbReference>
<dbReference type="PROSITE" id="PS00211">
    <property type="entry name" value="ABC_TRANSPORTER_1"/>
    <property type="match status" value="1"/>
</dbReference>
<keyword evidence="8 12" id="KW-0067">ATP-binding</keyword>
<evidence type="ECO:0000259" key="11">
    <source>
        <dbReference type="PROSITE" id="PS50893"/>
    </source>
</evidence>
<feature type="domain" description="ABC transporter" evidence="11">
    <location>
        <begin position="249"/>
        <end position="493"/>
    </location>
</feature>
<dbReference type="Gene3D" id="3.40.50.300">
    <property type="entry name" value="P-loop containing nucleotide triphosphate hydrolases"/>
    <property type="match status" value="2"/>
</dbReference>
<keyword evidence="13" id="KW-1185">Reference proteome</keyword>
<dbReference type="AlphaFoldDB" id="A0A315ZS88"/>
<dbReference type="OrthoDB" id="9771863at2"/>
<evidence type="ECO:0000256" key="2">
    <source>
        <dbReference type="ARBA" id="ARBA00004533"/>
    </source>
</evidence>
<evidence type="ECO:0000256" key="4">
    <source>
        <dbReference type="ARBA" id="ARBA00022475"/>
    </source>
</evidence>
<protein>
    <submittedName>
        <fullName evidence="12">Monosaccharide ABC transporter ATP-binding protein, CUT2 family</fullName>
    </submittedName>
</protein>
<proteinExistence type="predicted"/>
<dbReference type="GO" id="GO:0005886">
    <property type="term" value="C:plasma membrane"/>
    <property type="evidence" value="ECO:0007669"/>
    <property type="project" value="UniProtKB-SubCell"/>
</dbReference>
<comment type="subcellular location">
    <subcellularLocation>
        <location evidence="2">Cell inner membrane</location>
    </subcellularLocation>
    <subcellularLocation>
        <location evidence="1">Cell membrane</location>
        <topology evidence="1">Peripheral membrane protein</topology>
    </subcellularLocation>
</comment>
<keyword evidence="7" id="KW-0547">Nucleotide-binding</keyword>
<dbReference type="FunFam" id="3.40.50.300:FF:000126">
    <property type="entry name" value="Galactose/methyl galactoside import ATP-binding protein MglA"/>
    <property type="match status" value="1"/>
</dbReference>
<keyword evidence="10" id="KW-0472">Membrane</keyword>
<evidence type="ECO:0000256" key="7">
    <source>
        <dbReference type="ARBA" id="ARBA00022741"/>
    </source>
</evidence>
<evidence type="ECO:0000313" key="13">
    <source>
        <dbReference type="Proteomes" id="UP000254051"/>
    </source>
</evidence>
<dbReference type="GO" id="GO:0015749">
    <property type="term" value="P:monosaccharide transmembrane transport"/>
    <property type="evidence" value="ECO:0007669"/>
    <property type="project" value="UniProtKB-ARBA"/>
</dbReference>
<evidence type="ECO:0000256" key="9">
    <source>
        <dbReference type="ARBA" id="ARBA00022967"/>
    </source>
</evidence>